<accession>F0Q8A6</accession>
<dbReference type="PROSITE" id="PS50111">
    <property type="entry name" value="CHEMOTAXIS_TRANSDUC_2"/>
    <property type="match status" value="1"/>
</dbReference>
<evidence type="ECO:0000313" key="8">
    <source>
        <dbReference type="EMBL" id="ADX47104.1"/>
    </source>
</evidence>
<dbReference type="InterPro" id="IPR003660">
    <property type="entry name" value="HAMP_dom"/>
</dbReference>
<dbReference type="CDD" id="cd06225">
    <property type="entry name" value="HAMP"/>
    <property type="match status" value="1"/>
</dbReference>
<dbReference type="FunFam" id="1.10.287.950:FF:000001">
    <property type="entry name" value="Methyl-accepting chemotaxis sensory transducer"/>
    <property type="match status" value="1"/>
</dbReference>
<dbReference type="KEGG" id="aaa:Acav_3202"/>
<evidence type="ECO:0000256" key="2">
    <source>
        <dbReference type="ARBA" id="ARBA00022481"/>
    </source>
</evidence>
<evidence type="ECO:0000256" key="1">
    <source>
        <dbReference type="ARBA" id="ARBA00004370"/>
    </source>
</evidence>
<evidence type="ECO:0000259" key="7">
    <source>
        <dbReference type="PROSITE" id="PS50885"/>
    </source>
</evidence>
<keyword evidence="4" id="KW-0807">Transducer</keyword>
<dbReference type="SMART" id="SM00304">
    <property type="entry name" value="HAMP"/>
    <property type="match status" value="1"/>
</dbReference>
<keyword evidence="5" id="KW-1133">Transmembrane helix</keyword>
<dbReference type="PANTHER" id="PTHR43531:SF14">
    <property type="entry name" value="METHYL-ACCEPTING CHEMOTAXIS PROTEIN I-RELATED"/>
    <property type="match status" value="1"/>
</dbReference>
<dbReference type="Pfam" id="PF00672">
    <property type="entry name" value="HAMP"/>
    <property type="match status" value="1"/>
</dbReference>
<evidence type="ECO:0000256" key="3">
    <source>
        <dbReference type="ARBA" id="ARBA00029447"/>
    </source>
</evidence>
<dbReference type="GO" id="GO:0006935">
    <property type="term" value="P:chemotaxis"/>
    <property type="evidence" value="ECO:0007669"/>
    <property type="project" value="InterPro"/>
</dbReference>
<name>F0Q8A6_PARA1</name>
<dbReference type="SMART" id="SM00283">
    <property type="entry name" value="MA"/>
    <property type="match status" value="1"/>
</dbReference>
<dbReference type="PRINTS" id="PR00260">
    <property type="entry name" value="CHEMTRNSDUCR"/>
</dbReference>
<proteinExistence type="inferred from homology"/>
<reference evidence="8" key="1">
    <citation type="submission" date="2011-02" db="EMBL/GenBank/DDBJ databases">
        <title>Complete sequence of Acidovorax avenae subsp. avenae ATCC 19860.</title>
        <authorList>
            <consortium name="US DOE Joint Genome Institute"/>
            <person name="Lucas S."/>
            <person name="Copeland A."/>
            <person name="Lapidus A."/>
            <person name="Cheng J.-F."/>
            <person name="Goodwin L."/>
            <person name="Pitluck S."/>
            <person name="Chertkov O."/>
            <person name="Held B."/>
            <person name="Detter J.C."/>
            <person name="Han C."/>
            <person name="Tapia R."/>
            <person name="Land M."/>
            <person name="Hauser L."/>
            <person name="Kyrpides N."/>
            <person name="Ivanova N."/>
            <person name="Ovchinnikova G."/>
            <person name="Pagani I."/>
            <person name="Gordon S."/>
            <person name="Woyke T."/>
        </authorList>
    </citation>
    <scope>NUCLEOTIDE SEQUENCE</scope>
    <source>
        <strain evidence="8">ATCC 19860</strain>
    </source>
</reference>
<feature type="transmembrane region" description="Helical" evidence="5">
    <location>
        <begin position="27"/>
        <end position="46"/>
    </location>
</feature>
<dbReference type="Gene3D" id="1.10.287.950">
    <property type="entry name" value="Methyl-accepting chemotaxis protein"/>
    <property type="match status" value="1"/>
</dbReference>
<dbReference type="Proteomes" id="UP000002482">
    <property type="component" value="Chromosome"/>
</dbReference>
<dbReference type="InterPro" id="IPR004089">
    <property type="entry name" value="MCPsignal_dom"/>
</dbReference>
<protein>
    <submittedName>
        <fullName evidence="8">Methyl-accepting chemotaxis sensory transducer</fullName>
    </submittedName>
</protein>
<dbReference type="HOGENOM" id="CLU_000445_107_22_4"/>
<evidence type="ECO:0000256" key="5">
    <source>
        <dbReference type="SAM" id="Phobius"/>
    </source>
</evidence>
<dbReference type="Pfam" id="PF08376">
    <property type="entry name" value="NIT"/>
    <property type="match status" value="1"/>
</dbReference>
<dbReference type="InterPro" id="IPR013587">
    <property type="entry name" value="Nitrate/nitrite_sensing"/>
</dbReference>
<dbReference type="SUPFAM" id="SSF58104">
    <property type="entry name" value="Methyl-accepting chemotaxis protein (MCP) signaling domain"/>
    <property type="match status" value="1"/>
</dbReference>
<evidence type="ECO:0000259" key="6">
    <source>
        <dbReference type="PROSITE" id="PS50111"/>
    </source>
</evidence>
<keyword evidence="2" id="KW-0488">Methylation</keyword>
<dbReference type="Pfam" id="PF00015">
    <property type="entry name" value="MCPsignal"/>
    <property type="match status" value="1"/>
</dbReference>
<dbReference type="GO" id="GO:0007165">
    <property type="term" value="P:signal transduction"/>
    <property type="evidence" value="ECO:0007669"/>
    <property type="project" value="UniProtKB-KW"/>
</dbReference>
<dbReference type="GO" id="GO:0004888">
    <property type="term" value="F:transmembrane signaling receptor activity"/>
    <property type="evidence" value="ECO:0007669"/>
    <property type="project" value="InterPro"/>
</dbReference>
<comment type="similarity">
    <text evidence="3">Belongs to the methyl-accepting chemotaxis (MCP) protein family.</text>
</comment>
<comment type="subcellular location">
    <subcellularLocation>
        <location evidence="1">Membrane</location>
    </subcellularLocation>
</comment>
<gene>
    <name evidence="8" type="ordered locus">Acav_3202</name>
</gene>
<dbReference type="GO" id="GO:0005886">
    <property type="term" value="C:plasma membrane"/>
    <property type="evidence" value="ECO:0007669"/>
    <property type="project" value="TreeGrafter"/>
</dbReference>
<feature type="transmembrane region" description="Helical" evidence="5">
    <location>
        <begin position="327"/>
        <end position="346"/>
    </location>
</feature>
<evidence type="ECO:0000313" key="9">
    <source>
        <dbReference type="Proteomes" id="UP000002482"/>
    </source>
</evidence>
<organism evidence="8 9">
    <name type="scientific">Paracidovorax avenae (strain ATCC 19860 / DSM 7227 / CCUG 15838 / JCM 20985 / LMG 2117 / NCPPB 1011)</name>
    <name type="common">Acidovorax avenae</name>
    <dbReference type="NCBI Taxonomy" id="643561"/>
    <lineage>
        <taxon>Bacteria</taxon>
        <taxon>Pseudomonadati</taxon>
        <taxon>Pseudomonadota</taxon>
        <taxon>Betaproteobacteria</taxon>
        <taxon>Burkholderiales</taxon>
        <taxon>Comamonadaceae</taxon>
        <taxon>Paracidovorax</taxon>
    </lineage>
</organism>
<keyword evidence="9" id="KW-1185">Reference proteome</keyword>
<feature type="domain" description="Methyl-accepting transducer" evidence="6">
    <location>
        <begin position="407"/>
        <end position="636"/>
    </location>
</feature>
<dbReference type="PROSITE" id="PS50885">
    <property type="entry name" value="HAMP"/>
    <property type="match status" value="1"/>
</dbReference>
<dbReference type="PANTHER" id="PTHR43531">
    <property type="entry name" value="PROTEIN ICFG"/>
    <property type="match status" value="1"/>
</dbReference>
<keyword evidence="5" id="KW-0472">Membrane</keyword>
<evidence type="ECO:0000256" key="4">
    <source>
        <dbReference type="PROSITE-ProRule" id="PRU00284"/>
    </source>
</evidence>
<dbReference type="EMBL" id="CP002521">
    <property type="protein sequence ID" value="ADX47104.1"/>
    <property type="molecule type" value="Genomic_DNA"/>
</dbReference>
<feature type="domain" description="HAMP" evidence="7">
    <location>
        <begin position="350"/>
        <end position="402"/>
    </location>
</feature>
<keyword evidence="5" id="KW-0812">Transmembrane</keyword>
<sequence>MADVHSITKSFKNMTHWIGNLKFSRKFVLIGCIAFAMFLLPTVLLMRTTLADVQTALQERRGLAPARELLKLLQLAQQHRGLSASMLGGTESAAAPRQAKQAEVEASLGRAKQALTGLGDNTLGQRLDSIQGDWNTLASGVAGKTLRGADSNRLHVALIERMLGLIDDVANSSGLARDTDIRTHYLQKAVLGQLPQLTESLGQMRARGALVLARGEVAPEERARIEALSDRVRKYYGDARKALELAAGGSLPPAVEKARDAALAAAQEGFKLADDNIVKADVLSMPSTDWVARMTRIIDTQFELVAASFDVLEQSLDDQIAQMRQGMLVLGLVLAALAAAALWIMAMVTRATTRSIGEAVRIAEAVADGDLTAQVEPQGRDEVARLLHALAAMTRKLGTVVGTVRLNAENVASASVQIAQGNTDLSQRTESQASSLEETAASMEELGSTVRQNADNARQADQLARSAAGVAAQGGTVVQQVVETMRGIHTSSARIGDIIGVIDGIAFQTNILALNAAVEAARAGEQGRGFAVVAGEVRSLAQRSASAAKEIKELITASVAQVQSGTALVDQAGTTMTEIVDSIRKVSDIVGEITSATVEQSEGVAQVGEAVSQMDNATQQNAALVEESAAAASSLKSQAQQLVDTVAMFRLNAGA</sequence>
<dbReference type="CDD" id="cd11386">
    <property type="entry name" value="MCP_signal"/>
    <property type="match status" value="1"/>
</dbReference>
<dbReference type="AlphaFoldDB" id="F0Q8A6"/>
<dbReference type="InterPro" id="IPR051310">
    <property type="entry name" value="MCP_chemotaxis"/>
</dbReference>
<dbReference type="InterPro" id="IPR004090">
    <property type="entry name" value="Chemotax_Me-accpt_rcpt"/>
</dbReference>